<reference evidence="18 19" key="1">
    <citation type="journal article" date="2013" name="Front. Plant Sci.">
        <title>The Reference Genome of the Halophytic Plant Eutrema salsugineum.</title>
        <authorList>
            <person name="Yang R."/>
            <person name="Jarvis D.E."/>
            <person name="Chen H."/>
            <person name="Beilstein M.A."/>
            <person name="Grimwood J."/>
            <person name="Jenkins J."/>
            <person name="Shu S."/>
            <person name="Prochnik S."/>
            <person name="Xin M."/>
            <person name="Ma C."/>
            <person name="Schmutz J."/>
            <person name="Wing R.A."/>
            <person name="Mitchell-Olds T."/>
            <person name="Schumaker K.S."/>
            <person name="Wang X."/>
        </authorList>
    </citation>
    <scope>NUCLEOTIDE SEQUENCE [LARGE SCALE GENOMIC DNA]</scope>
</reference>
<dbReference type="InterPro" id="IPR045280">
    <property type="entry name" value="TIFY-like"/>
</dbReference>
<comment type="similarity">
    <text evidence="3">Belongs to the type IV zinc-finger family. Class C subfamily.</text>
</comment>
<keyword evidence="8" id="KW-0238">DNA-binding</keyword>
<evidence type="ECO:0000259" key="15">
    <source>
        <dbReference type="PROSITE" id="PS50114"/>
    </source>
</evidence>
<evidence type="ECO:0000256" key="7">
    <source>
        <dbReference type="ARBA" id="ARBA00023015"/>
    </source>
</evidence>
<protein>
    <recommendedName>
        <fullName evidence="20">GATA-type domain-containing protein</fullName>
    </recommendedName>
</protein>
<dbReference type="CDD" id="cd00202">
    <property type="entry name" value="ZnF_GATA"/>
    <property type="match status" value="1"/>
</dbReference>
<keyword evidence="11 13" id="KW-0539">Nucleus</keyword>
<dbReference type="PROSITE" id="PS51320">
    <property type="entry name" value="TIFY"/>
    <property type="match status" value="1"/>
</dbReference>
<dbReference type="GO" id="GO:0005634">
    <property type="term" value="C:nucleus"/>
    <property type="evidence" value="ECO:0007669"/>
    <property type="project" value="UniProtKB-SubCell"/>
</dbReference>
<dbReference type="InterPro" id="IPR000679">
    <property type="entry name" value="Znf_GATA"/>
</dbReference>
<feature type="compositionally biased region" description="Polar residues" evidence="14">
    <location>
        <begin position="254"/>
        <end position="278"/>
    </location>
</feature>
<dbReference type="AlphaFoldDB" id="V4LV94"/>
<evidence type="ECO:0000313" key="18">
    <source>
        <dbReference type="EMBL" id="ESQ47759.1"/>
    </source>
</evidence>
<evidence type="ECO:0000256" key="5">
    <source>
        <dbReference type="ARBA" id="ARBA00022771"/>
    </source>
</evidence>
<evidence type="ECO:0000256" key="14">
    <source>
        <dbReference type="SAM" id="MobiDB-lite"/>
    </source>
</evidence>
<dbReference type="Gramene" id="ESQ47759">
    <property type="protein sequence ID" value="ESQ47759"/>
    <property type="gene ID" value="EUTSA_v10020970mg"/>
</dbReference>
<evidence type="ECO:0000256" key="8">
    <source>
        <dbReference type="ARBA" id="ARBA00023125"/>
    </source>
</evidence>
<dbReference type="Pfam" id="PF00320">
    <property type="entry name" value="GATA"/>
    <property type="match status" value="1"/>
</dbReference>
<dbReference type="eggNOG" id="KOG1601">
    <property type="taxonomic scope" value="Eukaryota"/>
</dbReference>
<dbReference type="GO" id="GO:0008270">
    <property type="term" value="F:zinc ion binding"/>
    <property type="evidence" value="ECO:0007669"/>
    <property type="project" value="UniProtKB-KW"/>
</dbReference>
<dbReference type="SMART" id="SM00401">
    <property type="entry name" value="ZnF_GATA"/>
    <property type="match status" value="1"/>
</dbReference>
<feature type="region of interest" description="Disordered" evidence="14">
    <location>
        <begin position="330"/>
        <end position="369"/>
    </location>
</feature>
<dbReference type="KEGG" id="eus:EUTSA_v10020970mg"/>
<gene>
    <name evidence="18" type="ORF">EUTSA_v10020970mg</name>
</gene>
<keyword evidence="10" id="KW-0804">Transcription</keyword>
<evidence type="ECO:0000256" key="13">
    <source>
        <dbReference type="PROSITE-ProRule" id="PRU00357"/>
    </source>
</evidence>
<feature type="region of interest" description="Disordered" evidence="14">
    <location>
        <begin position="190"/>
        <end position="216"/>
    </location>
</feature>
<dbReference type="Pfam" id="PF06200">
    <property type="entry name" value="tify"/>
    <property type="match status" value="1"/>
</dbReference>
<dbReference type="SUPFAM" id="SSF57716">
    <property type="entry name" value="Glucocorticoid receptor-like (DNA-binding domain)"/>
    <property type="match status" value="1"/>
</dbReference>
<evidence type="ECO:0000259" key="16">
    <source>
        <dbReference type="PROSITE" id="PS51017"/>
    </source>
</evidence>
<organism evidence="18 19">
    <name type="scientific">Eutrema salsugineum</name>
    <name type="common">Saltwater cress</name>
    <name type="synonym">Sisymbrium salsugineum</name>
    <dbReference type="NCBI Taxonomy" id="72664"/>
    <lineage>
        <taxon>Eukaryota</taxon>
        <taxon>Viridiplantae</taxon>
        <taxon>Streptophyta</taxon>
        <taxon>Embryophyta</taxon>
        <taxon>Tracheophyta</taxon>
        <taxon>Spermatophyta</taxon>
        <taxon>Magnoliopsida</taxon>
        <taxon>eudicotyledons</taxon>
        <taxon>Gunneridae</taxon>
        <taxon>Pentapetalae</taxon>
        <taxon>rosids</taxon>
        <taxon>malvids</taxon>
        <taxon>Brassicales</taxon>
        <taxon>Brassicaceae</taxon>
        <taxon>Eutremeae</taxon>
        <taxon>Eutrema</taxon>
    </lineage>
</organism>
<evidence type="ECO:0008006" key="20">
    <source>
        <dbReference type="Google" id="ProtNLM"/>
    </source>
</evidence>
<keyword evidence="7" id="KW-0805">Transcription regulation</keyword>
<dbReference type="InterPro" id="IPR010402">
    <property type="entry name" value="CCT_domain"/>
</dbReference>
<dbReference type="EMBL" id="KI517408">
    <property type="protein sequence ID" value="ESQ47759.1"/>
    <property type="molecule type" value="Genomic_DNA"/>
</dbReference>
<evidence type="ECO:0000256" key="12">
    <source>
        <dbReference type="PROSITE-ProRule" id="PRU00094"/>
    </source>
</evidence>
<keyword evidence="9" id="KW-0010">Activator</keyword>
<evidence type="ECO:0000256" key="10">
    <source>
        <dbReference type="ARBA" id="ARBA00023163"/>
    </source>
</evidence>
<dbReference type="Proteomes" id="UP000030689">
    <property type="component" value="Unassembled WGS sequence"/>
</dbReference>
<dbReference type="GO" id="GO:0006355">
    <property type="term" value="P:regulation of DNA-templated transcription"/>
    <property type="evidence" value="ECO:0007669"/>
    <property type="project" value="InterPro"/>
</dbReference>
<keyword evidence="19" id="KW-1185">Reference proteome</keyword>
<dbReference type="GO" id="GO:0000976">
    <property type="term" value="F:transcription cis-regulatory region binding"/>
    <property type="evidence" value="ECO:0007669"/>
    <property type="project" value="EnsemblPlants"/>
</dbReference>
<dbReference type="Gene3D" id="3.30.50.10">
    <property type="entry name" value="Erythroid Transcription Factor GATA-1, subunit A"/>
    <property type="match status" value="1"/>
</dbReference>
<dbReference type="InterPro" id="IPR010399">
    <property type="entry name" value="Tify_dom"/>
</dbReference>
<name>V4LV94_EUTSA</name>
<comment type="subcellular location">
    <subcellularLocation>
        <location evidence="2 13">Nucleus</location>
    </subcellularLocation>
</comment>
<feature type="domain" description="Tify" evidence="17">
    <location>
        <begin position="148"/>
        <end position="183"/>
    </location>
</feature>
<dbReference type="OMA" id="MHHHVHY"/>
<dbReference type="InterPro" id="IPR013088">
    <property type="entry name" value="Znf_NHR/GATA"/>
</dbReference>
<dbReference type="PROSITE" id="PS00344">
    <property type="entry name" value="GATA_ZN_FINGER_1"/>
    <property type="match status" value="1"/>
</dbReference>
<evidence type="ECO:0000256" key="4">
    <source>
        <dbReference type="ARBA" id="ARBA00022723"/>
    </source>
</evidence>
<dbReference type="PROSITE" id="PS50114">
    <property type="entry name" value="GATA_ZN_FINGER_2"/>
    <property type="match status" value="1"/>
</dbReference>
<dbReference type="PANTHER" id="PTHR46125">
    <property type="entry name" value="GATA TRANSCRIPTION FACTOR 28"/>
    <property type="match status" value="1"/>
</dbReference>
<dbReference type="PANTHER" id="PTHR46125:SF18">
    <property type="entry name" value="GATA TRANSCRIPTION FACTOR 24"/>
    <property type="match status" value="1"/>
</dbReference>
<dbReference type="STRING" id="72664.V4LV94"/>
<feature type="domain" description="CCT" evidence="16">
    <location>
        <begin position="216"/>
        <end position="258"/>
    </location>
</feature>
<evidence type="ECO:0000256" key="11">
    <source>
        <dbReference type="ARBA" id="ARBA00023242"/>
    </source>
</evidence>
<dbReference type="SMART" id="SM00979">
    <property type="entry name" value="TIFY"/>
    <property type="match status" value="1"/>
</dbReference>
<evidence type="ECO:0000313" key="19">
    <source>
        <dbReference type="Proteomes" id="UP000030689"/>
    </source>
</evidence>
<accession>V4LV94</accession>
<evidence type="ECO:0000256" key="6">
    <source>
        <dbReference type="ARBA" id="ARBA00022833"/>
    </source>
</evidence>
<evidence type="ECO:0000259" key="17">
    <source>
        <dbReference type="PROSITE" id="PS51320"/>
    </source>
</evidence>
<proteinExistence type="inferred from homology"/>
<evidence type="ECO:0000256" key="1">
    <source>
        <dbReference type="ARBA" id="ARBA00002206"/>
    </source>
</evidence>
<dbReference type="Pfam" id="PF06203">
    <property type="entry name" value="CCT"/>
    <property type="match status" value="1"/>
</dbReference>
<dbReference type="GO" id="GO:0042802">
    <property type="term" value="F:identical protein binding"/>
    <property type="evidence" value="ECO:0007669"/>
    <property type="project" value="EnsemblPlants"/>
</dbReference>
<feature type="region of interest" description="Disordered" evidence="14">
    <location>
        <begin position="251"/>
        <end position="285"/>
    </location>
</feature>
<keyword evidence="6" id="KW-0862">Zinc</keyword>
<comment type="function">
    <text evidence="1">Transcriptional activator that specifically binds 5'-GATA-3' or 5'-GAT-3' motifs within gene promoters.</text>
</comment>
<sequence>MENIKSSYQKKKKKKKIKSIKEFLFRSRLSVCPFSLYNQILFIVNQHCLPPLSPSFSRVLHTYRFGCSEQQKRKTMDDLHGSDGGMHIGLAQDPMHVQYEHHDLHHINNGNGLMEDHVDNGINEGVEIDIPAHPGISSDHRGEVVDRGSENGDQLTLSFQGQVYVFDRVSPEKVQAVLLLLGGREVPQTLPTTLGSPHQNNRGLSGTPQRFSVPQRQASLIRFREKRKERNFDKTIRYTVRKEVALRMQRKKGQFTSAKSSNDDSASTGSDWGSSQSWALEGSETQKPEVLCRHCGISEKSTPMMRRGPEGPRTLCNACGLMWANKGTLRDLSKAPPPPQIAQNLPADTNEDPNLEADQMTGVAGDISS</sequence>
<keyword evidence="5 12" id="KW-0863">Zinc-finger</keyword>
<evidence type="ECO:0000256" key="3">
    <source>
        <dbReference type="ARBA" id="ARBA00007722"/>
    </source>
</evidence>
<dbReference type="OrthoDB" id="2162994at2759"/>
<feature type="domain" description="GATA-type" evidence="15">
    <location>
        <begin position="286"/>
        <end position="344"/>
    </location>
</feature>
<keyword evidence="4" id="KW-0479">Metal-binding</keyword>
<dbReference type="PROSITE" id="PS51017">
    <property type="entry name" value="CCT"/>
    <property type="match status" value="1"/>
</dbReference>
<evidence type="ECO:0000256" key="9">
    <source>
        <dbReference type="ARBA" id="ARBA00023159"/>
    </source>
</evidence>
<evidence type="ECO:0000256" key="2">
    <source>
        <dbReference type="ARBA" id="ARBA00004123"/>
    </source>
</evidence>